<gene>
    <name evidence="1" type="ORF">NCS57_01188300</name>
</gene>
<organism evidence="1 2">
    <name type="scientific">Fusarium keratoplasticum</name>
    <dbReference type="NCBI Taxonomy" id="1328300"/>
    <lineage>
        <taxon>Eukaryota</taxon>
        <taxon>Fungi</taxon>
        <taxon>Dikarya</taxon>
        <taxon>Ascomycota</taxon>
        <taxon>Pezizomycotina</taxon>
        <taxon>Sordariomycetes</taxon>
        <taxon>Hypocreomycetidae</taxon>
        <taxon>Hypocreales</taxon>
        <taxon>Nectriaceae</taxon>
        <taxon>Fusarium</taxon>
        <taxon>Fusarium solani species complex</taxon>
    </lineage>
</organism>
<protein>
    <submittedName>
        <fullName evidence="1">HET domain-containing protein</fullName>
    </submittedName>
</protein>
<reference evidence="1" key="1">
    <citation type="submission" date="2022-06" db="EMBL/GenBank/DDBJ databases">
        <title>Fusarium solani species complex genomes reveal bases of compartmentalisation and animal pathogenesis.</title>
        <authorList>
            <person name="Tsai I.J."/>
        </authorList>
    </citation>
    <scope>NUCLEOTIDE SEQUENCE</scope>
    <source>
        <strain evidence="1">Fu6.1</strain>
    </source>
</reference>
<comment type="caution">
    <text evidence="1">The sequence shown here is derived from an EMBL/GenBank/DDBJ whole genome shotgun (WGS) entry which is preliminary data.</text>
</comment>
<sequence>MELDPLPSAQHVRLFQLETSTSHSTPAISVQIFTLDKCPPFEAISFTWEGSKANGKDWDGEVLWNGQSKGIPKSLMQCLLQLRGERKADPLYWAFTISLDRHLDRDVFRPVADIAPVFAKASRTICWLGTPSPPSLGASAFDLIPTLCQARRAVLKDVASPKKMQSCGFDKVDPISILGEYQRLTNSVRPEAWQSMEELLRMRFFSRSWILMEILSAQQLVVQCGSAQVPWDDLCFALEACDLYKCPSPIKSDGLQMLLAAQAARRLLSIRPSRARRLVGIFAALDTPGVDAENPQDKILGANSIVRVKSTLRARYGGRSADDVSSTNTLNAFNIASQILNAILERPFTLSLARSADPALNPNWPSWIPNWGVPRQRYLLDSPAECFRASTVEQRNMPFLAGSRLRFAGLAVGTVRATAGYLPPRRHCDHYTASGGNSIFLGQWFEWAEEVSSRLRPIFPSRDPDRTLLEFVETIQAKGCDWKFATAMPVEHERYLAQARKFLDFLEDEDIEETYDIKLFYAACYPSHDRTFGITSNGRFCLLPKGAKAGDVICIPHGNKVPVVLRNKGDYYHNLGESYVHGLMYGEAYAIVGLETQRFVIR</sequence>
<keyword evidence="2" id="KW-1185">Reference proteome</keyword>
<dbReference type="EMBL" id="CM046512">
    <property type="protein sequence ID" value="KAI8654431.1"/>
    <property type="molecule type" value="Genomic_DNA"/>
</dbReference>
<evidence type="ECO:0000313" key="1">
    <source>
        <dbReference type="EMBL" id="KAI8654431.1"/>
    </source>
</evidence>
<accession>A0ACC0QJD7</accession>
<proteinExistence type="predicted"/>
<dbReference type="Proteomes" id="UP001065298">
    <property type="component" value="Chromosome 10"/>
</dbReference>
<evidence type="ECO:0000313" key="2">
    <source>
        <dbReference type="Proteomes" id="UP001065298"/>
    </source>
</evidence>
<name>A0ACC0QJD7_9HYPO</name>